<dbReference type="Proteomes" id="UP000024404">
    <property type="component" value="Unassembled WGS sequence"/>
</dbReference>
<keyword evidence="4 7" id="KW-1133">Transmembrane helix</keyword>
<keyword evidence="5 7" id="KW-0472">Membrane</keyword>
<dbReference type="GO" id="GO:0016020">
    <property type="term" value="C:membrane"/>
    <property type="evidence" value="ECO:0007669"/>
    <property type="project" value="UniProtKB-SubCell"/>
</dbReference>
<evidence type="ECO:0008006" key="10">
    <source>
        <dbReference type="Google" id="ProtNLM"/>
    </source>
</evidence>
<feature type="transmembrane region" description="Helical" evidence="7">
    <location>
        <begin position="483"/>
        <end position="502"/>
    </location>
</feature>
<evidence type="ECO:0000256" key="3">
    <source>
        <dbReference type="ARBA" id="ARBA00022692"/>
    </source>
</evidence>
<proteinExistence type="inferred from homology"/>
<keyword evidence="6" id="KW-0325">Glycoprotein</keyword>
<reference evidence="8" key="2">
    <citation type="submission" date="2022-06" db="UniProtKB">
        <authorList>
            <consortium name="EnsemblMetazoa"/>
        </authorList>
    </citation>
    <scope>IDENTIFICATION</scope>
</reference>
<dbReference type="GO" id="GO:0005737">
    <property type="term" value="C:cytoplasm"/>
    <property type="evidence" value="ECO:0007669"/>
    <property type="project" value="TreeGrafter"/>
</dbReference>
<keyword evidence="3 7" id="KW-0812">Transmembrane</keyword>
<dbReference type="EMBL" id="CMVM020000016">
    <property type="status" value="NOT_ANNOTATED_CDS"/>
    <property type="molecule type" value="Genomic_DNA"/>
</dbReference>
<protein>
    <recommendedName>
        <fullName evidence="10">CD36 family protein</fullName>
    </recommendedName>
</protein>
<dbReference type="Pfam" id="PF01130">
    <property type="entry name" value="CD36"/>
    <property type="match status" value="1"/>
</dbReference>
<evidence type="ECO:0000256" key="4">
    <source>
        <dbReference type="ARBA" id="ARBA00022989"/>
    </source>
</evidence>
<accession>A0A8R1TL99</accession>
<evidence type="ECO:0000313" key="8">
    <source>
        <dbReference type="EnsemblMetazoa" id="OVOC11893.1"/>
    </source>
</evidence>
<dbReference type="OMA" id="NLCHNCC"/>
<name>A0A8R1TL99_ONCVO</name>
<evidence type="ECO:0000313" key="9">
    <source>
        <dbReference type="Proteomes" id="UP000024404"/>
    </source>
</evidence>
<sequence>MVLTVSEDGQLSHSSILWSKPPLNITMSVSFFNISNSEQIQYYAAKPNVTEKGPFSFRMTERKKDLKFSNDGNTVYYKSYKQYFYEPNRSCPLCHNNPELIIPNVAAMGAVTYMIQQEECGSTCRLIIDIGLLLMGEYPLRKLRPLNVIYYGYDDPLLSFVNSPFYKYLGDTFNNGRPIIPLKIPQLNDSNDEDYIIETGRKDINLIGTIQNWAGSDLLPLSWWQTEQARMINGTDTGSFAPMHLTPNSILPFFHSFLCRSFTAVFSKKSTYKGMKTIEFVVPKEEFNTVSNKYSGFRYRNHEKIKYFPEWNPCSKTKRNNDFISCSNASIDCTLEENLCHDCCKGSYIDGTYLLPPGMFPLVCFPGKNETLPLSAIISPPYFSYSPKEVIDSVIGFPRLNIKPSAFTFIRESFTGLLMQLDIQLMISFPMFRTNASTIATRLPTLMMPMILIRVHGELCDDLVKKLFIGLVSIPKYVGRIQIIFAVLGICFLMGYYIFCLIRHSRKI</sequence>
<dbReference type="PANTHER" id="PTHR11923">
    <property type="entry name" value="SCAVENGER RECEPTOR CLASS B TYPE-1 SR-B1"/>
    <property type="match status" value="1"/>
</dbReference>
<dbReference type="PANTHER" id="PTHR11923:SF55">
    <property type="entry name" value="SCAVENGER RECEPTOR (CD36 FAMILY) RELATED"/>
    <property type="match status" value="1"/>
</dbReference>
<evidence type="ECO:0000256" key="6">
    <source>
        <dbReference type="ARBA" id="ARBA00023180"/>
    </source>
</evidence>
<dbReference type="InterPro" id="IPR002159">
    <property type="entry name" value="CD36_fam"/>
</dbReference>
<reference evidence="9" key="1">
    <citation type="submission" date="2013-10" db="EMBL/GenBank/DDBJ databases">
        <title>Genome sequencing of Onchocerca volvulus.</title>
        <authorList>
            <person name="Cotton J."/>
            <person name="Tsai J."/>
            <person name="Stanley E."/>
            <person name="Tracey A."/>
            <person name="Holroyd N."/>
            <person name="Lustigman S."/>
            <person name="Berriman M."/>
        </authorList>
    </citation>
    <scope>NUCLEOTIDE SEQUENCE</scope>
</reference>
<evidence type="ECO:0000256" key="5">
    <source>
        <dbReference type="ARBA" id="ARBA00023136"/>
    </source>
</evidence>
<dbReference type="PRINTS" id="PR01609">
    <property type="entry name" value="CD36FAMILY"/>
</dbReference>
<evidence type="ECO:0000256" key="7">
    <source>
        <dbReference type="SAM" id="Phobius"/>
    </source>
</evidence>
<dbReference type="GO" id="GO:0005044">
    <property type="term" value="F:scavenger receptor activity"/>
    <property type="evidence" value="ECO:0007669"/>
    <property type="project" value="TreeGrafter"/>
</dbReference>
<evidence type="ECO:0000256" key="1">
    <source>
        <dbReference type="ARBA" id="ARBA00004370"/>
    </source>
</evidence>
<comment type="similarity">
    <text evidence="2">Belongs to the CD36 family.</text>
</comment>
<dbReference type="EnsemblMetazoa" id="OVOC11893.1">
    <property type="protein sequence ID" value="OVOC11893.1"/>
    <property type="gene ID" value="WBGene00248702"/>
</dbReference>
<dbReference type="AlphaFoldDB" id="A0A8R1TL99"/>
<organism evidence="8 9">
    <name type="scientific">Onchocerca volvulus</name>
    <dbReference type="NCBI Taxonomy" id="6282"/>
    <lineage>
        <taxon>Eukaryota</taxon>
        <taxon>Metazoa</taxon>
        <taxon>Ecdysozoa</taxon>
        <taxon>Nematoda</taxon>
        <taxon>Chromadorea</taxon>
        <taxon>Rhabditida</taxon>
        <taxon>Spirurina</taxon>
        <taxon>Spiruromorpha</taxon>
        <taxon>Filarioidea</taxon>
        <taxon>Onchocercidae</taxon>
        <taxon>Onchocerca</taxon>
    </lineage>
</organism>
<keyword evidence="9" id="KW-1185">Reference proteome</keyword>
<evidence type="ECO:0000256" key="2">
    <source>
        <dbReference type="ARBA" id="ARBA00010532"/>
    </source>
</evidence>
<comment type="subcellular location">
    <subcellularLocation>
        <location evidence="1">Membrane</location>
    </subcellularLocation>
</comment>